<comment type="subcellular location">
    <subcellularLocation>
        <location evidence="1">Membrane</location>
        <topology evidence="1">Multi-pass membrane protein</topology>
    </subcellularLocation>
</comment>
<dbReference type="InterPro" id="IPR015672">
    <property type="entry name" value="GPHR/GTG"/>
</dbReference>
<dbReference type="EMBL" id="CR382137">
    <property type="protein sequence ID" value="CAG87868.2"/>
    <property type="molecule type" value="Genomic_DNA"/>
</dbReference>
<dbReference type="eggNOG" id="KOG2417">
    <property type="taxonomic scope" value="Eukaryota"/>
</dbReference>
<feature type="transmembrane region" description="Helical" evidence="5">
    <location>
        <begin position="478"/>
        <end position="498"/>
    </location>
</feature>
<proteinExistence type="predicted"/>
<accession>Q6BQ82</accession>
<organism evidence="8 9">
    <name type="scientific">Debaryomyces hansenii (strain ATCC 36239 / CBS 767 / BCRC 21394 / JCM 1990 / NBRC 0083 / IGC 2968)</name>
    <name type="common">Yeast</name>
    <name type="synonym">Torulaspora hansenii</name>
    <dbReference type="NCBI Taxonomy" id="284592"/>
    <lineage>
        <taxon>Eukaryota</taxon>
        <taxon>Fungi</taxon>
        <taxon>Dikarya</taxon>
        <taxon>Ascomycota</taxon>
        <taxon>Saccharomycotina</taxon>
        <taxon>Pichiomycetes</taxon>
        <taxon>Debaryomycetaceae</taxon>
        <taxon>Debaryomyces</taxon>
    </lineage>
</organism>
<evidence type="ECO:0000259" key="6">
    <source>
        <dbReference type="Pfam" id="PF12430"/>
    </source>
</evidence>
<dbReference type="InterPro" id="IPR025969">
    <property type="entry name" value="ABA_GPCR_dom"/>
</dbReference>
<dbReference type="KEGG" id="dha:DEHA2E07524g"/>
<dbReference type="Pfam" id="PF12430">
    <property type="entry name" value="ABA_GPCR"/>
    <property type="match status" value="1"/>
</dbReference>
<dbReference type="InParanoid" id="Q6BQ82"/>
<keyword evidence="3 5" id="KW-1133">Transmembrane helix</keyword>
<evidence type="ECO:0000256" key="3">
    <source>
        <dbReference type="ARBA" id="ARBA00022989"/>
    </source>
</evidence>
<dbReference type="GO" id="GO:0016020">
    <property type="term" value="C:membrane"/>
    <property type="evidence" value="ECO:0007669"/>
    <property type="project" value="UniProtKB-SubCell"/>
</dbReference>
<feature type="transmembrane region" description="Helical" evidence="5">
    <location>
        <begin position="395"/>
        <end position="416"/>
    </location>
</feature>
<sequence>MSSFVSSFFGCIPFIVTFIFILTWAYTFIFRQNIVQTYSIRNHIPKGQINEYIRRNINEKYGTGLMEVNVEGVEDDEYTNVDKRNMYGDNNNSLNRIIGVVFSLTFSFSVELIILMMCELIDLFDERARLICFKFIINSLVFLLTCIQPFVMISLFLNEELIPISQSNLKRTYTAAAYIGWFFILHKCGDLSQAFTPDKTSFGTKTLIERKINEISIAGITTMAILSGVGSTSTPFKVFSVRRIFSYFRNDGLHSSRKVEVNEADLNNFIQSYSHTSSLINKRKSELNNLQVVNGGTVYNLPNASSDNFLSYNSHKIGDLGGTPKKNKLGGLIHKVQSFASLSSLSLDKEKSEEKELRNEIDSMISLRQHIYNDLVKALFKFSHDREHVQNKNKIWVKAISIFNVAFAIYCVYRIINVFIIKQVLSFLREPNQDDTGIINDYDDDAASNTDALAITISKLILSTTQISMQETQLVNQISLILSGSLFVCSFSNVLKTFQSFTKYFPSITKISPTTKDWLKNLVITELLGIYVISTAILIRTNLPTNLSNQISKILSLTGSSASNALLTSAKEVKFIDDWFDKVFGIACASTLIVFAIKLFIDDEGDDIYDEEMMLEDNVAPYKTA</sequence>
<keyword evidence="9" id="KW-1185">Reference proteome</keyword>
<evidence type="ECO:0000259" key="7">
    <source>
        <dbReference type="Pfam" id="PF12537"/>
    </source>
</evidence>
<dbReference type="InterPro" id="IPR022535">
    <property type="entry name" value="Golgi_pH-regulator_cons_dom"/>
</dbReference>
<dbReference type="PANTHER" id="PTHR15948:SF0">
    <property type="entry name" value="GOLGI PH REGULATOR A-RELATED"/>
    <property type="match status" value="1"/>
</dbReference>
<keyword evidence="2 5" id="KW-0812">Transmembrane</keyword>
<evidence type="ECO:0000256" key="5">
    <source>
        <dbReference type="SAM" id="Phobius"/>
    </source>
</evidence>
<dbReference type="AlphaFoldDB" id="Q6BQ82"/>
<dbReference type="OMA" id="FSVYCVY"/>
<dbReference type="Pfam" id="PF12537">
    <property type="entry name" value="GPHR_N"/>
    <property type="match status" value="1"/>
</dbReference>
<dbReference type="PANTHER" id="PTHR15948">
    <property type="entry name" value="G-PROTEIN COUPLED RECEPTOR 89-RELATED"/>
    <property type="match status" value="1"/>
</dbReference>
<dbReference type="STRING" id="284592.Q6BQ82"/>
<dbReference type="VEuPathDB" id="FungiDB:DEHA2E07524g"/>
<dbReference type="RefSeq" id="XP_459638.2">
    <property type="nucleotide sequence ID" value="XM_459638.1"/>
</dbReference>
<protein>
    <submittedName>
        <fullName evidence="8">DEHA2E07524p</fullName>
    </submittedName>
</protein>
<evidence type="ECO:0000313" key="8">
    <source>
        <dbReference type="EMBL" id="CAG87868.2"/>
    </source>
</evidence>
<evidence type="ECO:0000256" key="2">
    <source>
        <dbReference type="ARBA" id="ARBA00022692"/>
    </source>
</evidence>
<dbReference type="GeneID" id="2902842"/>
<feature type="transmembrane region" description="Helical" evidence="5">
    <location>
        <begin position="583"/>
        <end position="601"/>
    </location>
</feature>
<feature type="transmembrane region" description="Helical" evidence="5">
    <location>
        <begin position="135"/>
        <end position="157"/>
    </location>
</feature>
<feature type="transmembrane region" description="Helical" evidence="5">
    <location>
        <begin position="93"/>
        <end position="115"/>
    </location>
</feature>
<name>Q6BQ82_DEBHA</name>
<keyword evidence="4 5" id="KW-0472">Membrane</keyword>
<evidence type="ECO:0000256" key="1">
    <source>
        <dbReference type="ARBA" id="ARBA00004141"/>
    </source>
</evidence>
<gene>
    <name evidence="8" type="ordered locus">DEHA2E07524g</name>
</gene>
<dbReference type="Proteomes" id="UP000000599">
    <property type="component" value="Chromosome E"/>
</dbReference>
<feature type="domain" description="Golgi pH regulator conserved" evidence="7">
    <location>
        <begin position="206"/>
        <end position="287"/>
    </location>
</feature>
<feature type="transmembrane region" description="Helical" evidence="5">
    <location>
        <begin position="518"/>
        <end position="539"/>
    </location>
</feature>
<reference evidence="8 9" key="1">
    <citation type="journal article" date="2004" name="Nature">
        <title>Genome evolution in yeasts.</title>
        <authorList>
            <consortium name="Genolevures"/>
            <person name="Dujon B."/>
            <person name="Sherman D."/>
            <person name="Fischer G."/>
            <person name="Durrens P."/>
            <person name="Casaregola S."/>
            <person name="Lafontaine I."/>
            <person name="de Montigny J."/>
            <person name="Marck C."/>
            <person name="Neuveglise C."/>
            <person name="Talla E."/>
            <person name="Goffard N."/>
            <person name="Frangeul L."/>
            <person name="Aigle M."/>
            <person name="Anthouard V."/>
            <person name="Babour A."/>
            <person name="Barbe V."/>
            <person name="Barnay S."/>
            <person name="Blanchin S."/>
            <person name="Beckerich J.M."/>
            <person name="Beyne E."/>
            <person name="Bleykasten C."/>
            <person name="Boisrame A."/>
            <person name="Boyer J."/>
            <person name="Cattolico L."/>
            <person name="Confanioleri F."/>
            <person name="de Daruvar A."/>
            <person name="Despons L."/>
            <person name="Fabre E."/>
            <person name="Fairhead C."/>
            <person name="Ferry-Dumazet H."/>
            <person name="Groppi A."/>
            <person name="Hantraye F."/>
            <person name="Hennequin C."/>
            <person name="Jauniaux N."/>
            <person name="Joyet P."/>
            <person name="Kachouri R."/>
            <person name="Kerrest A."/>
            <person name="Koszul R."/>
            <person name="Lemaire M."/>
            <person name="Lesur I."/>
            <person name="Ma L."/>
            <person name="Muller H."/>
            <person name="Nicaud J.M."/>
            <person name="Nikolski M."/>
            <person name="Oztas S."/>
            <person name="Ozier-Kalogeropoulos O."/>
            <person name="Pellenz S."/>
            <person name="Potier S."/>
            <person name="Richard G.F."/>
            <person name="Straub M.L."/>
            <person name="Suleau A."/>
            <person name="Swennene D."/>
            <person name="Tekaia F."/>
            <person name="Wesolowski-Louvel M."/>
            <person name="Westhof E."/>
            <person name="Wirth B."/>
            <person name="Zeniou-Meyer M."/>
            <person name="Zivanovic I."/>
            <person name="Bolotin-Fukuhara M."/>
            <person name="Thierry A."/>
            <person name="Bouchier C."/>
            <person name="Caudron B."/>
            <person name="Scarpelli C."/>
            <person name="Gaillardin C."/>
            <person name="Weissenbach J."/>
            <person name="Wincker P."/>
            <person name="Souciet J.L."/>
        </authorList>
    </citation>
    <scope>NUCLEOTIDE SEQUENCE [LARGE SCALE GENOMIC DNA]</scope>
    <source>
        <strain evidence="9">ATCC 36239 / CBS 767 / BCRC 21394 / JCM 1990 / NBRC 0083 / IGC 2968</strain>
    </source>
</reference>
<evidence type="ECO:0000313" key="9">
    <source>
        <dbReference type="Proteomes" id="UP000000599"/>
    </source>
</evidence>
<evidence type="ECO:0000256" key="4">
    <source>
        <dbReference type="ARBA" id="ARBA00023136"/>
    </source>
</evidence>
<feature type="domain" description="Abscisic acid G-protein coupled receptor-like" evidence="6">
    <location>
        <begin position="391"/>
        <end position="597"/>
    </location>
</feature>
<dbReference type="OrthoDB" id="264392at2759"/>
<dbReference type="HOGENOM" id="CLU_031389_0_0_1"/>
<feature type="transmembrane region" description="Helical" evidence="5">
    <location>
        <begin position="6"/>
        <end position="29"/>
    </location>
</feature>